<dbReference type="InterPro" id="IPR009061">
    <property type="entry name" value="DNA-bd_dom_put_sf"/>
</dbReference>
<dbReference type="AlphaFoldDB" id="A0AAJ6AQJ3"/>
<reference evidence="3 4" key="1">
    <citation type="submission" date="2023-03" db="EMBL/GenBank/DDBJ databases">
        <title>Complete genome sequences of several Auritidibacter ignavus strains isolated from ear infections.</title>
        <authorList>
            <person name="Baehr T."/>
            <person name="Baumhoegger A.M."/>
        </authorList>
    </citation>
    <scope>NUCLEOTIDE SEQUENCE [LARGE SCALE GENOMIC DNA]</scope>
    <source>
        <strain evidence="3 4">BABAE-6</strain>
    </source>
</reference>
<dbReference type="RefSeq" id="WP_233242808.1">
    <property type="nucleotide sequence ID" value="NZ_CP122566.1"/>
</dbReference>
<gene>
    <name evidence="3" type="ORF">QDX21_04155</name>
</gene>
<evidence type="ECO:0000313" key="4">
    <source>
        <dbReference type="Proteomes" id="UP001224674"/>
    </source>
</evidence>
<dbReference type="InterPro" id="IPR047057">
    <property type="entry name" value="MerR_fam"/>
</dbReference>
<keyword evidence="1" id="KW-0238">DNA-binding</keyword>
<feature type="domain" description="HTH merR-type" evidence="2">
    <location>
        <begin position="38"/>
        <end position="95"/>
    </location>
</feature>
<name>A0AAJ6AQJ3_9MICC</name>
<accession>A0AAJ6AQJ3</accession>
<protein>
    <submittedName>
        <fullName evidence="3">MerR family transcriptional regulator</fullName>
    </submittedName>
</protein>
<evidence type="ECO:0000256" key="1">
    <source>
        <dbReference type="ARBA" id="ARBA00023125"/>
    </source>
</evidence>
<dbReference type="GO" id="GO:0003700">
    <property type="term" value="F:DNA-binding transcription factor activity"/>
    <property type="evidence" value="ECO:0007669"/>
    <property type="project" value="InterPro"/>
</dbReference>
<dbReference type="CDD" id="cd00592">
    <property type="entry name" value="HTH_MerR-like"/>
    <property type="match status" value="1"/>
</dbReference>
<dbReference type="Gene3D" id="1.10.1660.10">
    <property type="match status" value="1"/>
</dbReference>
<dbReference type="SUPFAM" id="SSF46955">
    <property type="entry name" value="Putative DNA-binding domain"/>
    <property type="match status" value="1"/>
</dbReference>
<dbReference type="SMART" id="SM00422">
    <property type="entry name" value="HTH_MERR"/>
    <property type="match status" value="1"/>
</dbReference>
<organism evidence="3 4">
    <name type="scientific">Auritidibacter ignavus</name>
    <dbReference type="NCBI Taxonomy" id="678932"/>
    <lineage>
        <taxon>Bacteria</taxon>
        <taxon>Bacillati</taxon>
        <taxon>Actinomycetota</taxon>
        <taxon>Actinomycetes</taxon>
        <taxon>Micrococcales</taxon>
        <taxon>Micrococcaceae</taxon>
        <taxon>Auritidibacter</taxon>
    </lineage>
</organism>
<evidence type="ECO:0000313" key="3">
    <source>
        <dbReference type="EMBL" id="WGH93999.1"/>
    </source>
</evidence>
<dbReference type="PROSITE" id="PS50937">
    <property type="entry name" value="HTH_MERR_2"/>
    <property type="match status" value="1"/>
</dbReference>
<dbReference type="EMBL" id="CP122566">
    <property type="protein sequence ID" value="WGH93999.1"/>
    <property type="molecule type" value="Genomic_DNA"/>
</dbReference>
<keyword evidence="4" id="KW-1185">Reference proteome</keyword>
<evidence type="ECO:0000259" key="2">
    <source>
        <dbReference type="PROSITE" id="PS50937"/>
    </source>
</evidence>
<dbReference type="Proteomes" id="UP001224674">
    <property type="component" value="Chromosome"/>
</dbReference>
<sequence length="250" mass="27464">MNPVSALNAYPSGSSRGVAGLLTIGEVLAEINDEFPEVRASKIRFLEEKGLITPRRTPAGYRKYSHTDIERLRFILSVQRDQYLPLRVIKDYLDAVDAGQHPESLPGGLRFEPRSVSEQLAQEIAGHARPLTRSELIGTTGADEQLIAGLEANKLIWPTDSGRYTEHALKVVRAAMVLSTHGFEARHLRPFRMMADRELGLIEQATAGLKNSAQTTAASQREEIARDISQACLELHAAVIGAEIAEATDE</sequence>
<dbReference type="InterPro" id="IPR000551">
    <property type="entry name" value="MerR-type_HTH_dom"/>
</dbReference>
<dbReference type="GO" id="GO:0003677">
    <property type="term" value="F:DNA binding"/>
    <property type="evidence" value="ECO:0007669"/>
    <property type="project" value="UniProtKB-KW"/>
</dbReference>
<dbReference type="PANTHER" id="PTHR30204:SF89">
    <property type="entry name" value="HTH MERR-TYPE DOMAIN-CONTAINING PROTEIN"/>
    <property type="match status" value="1"/>
</dbReference>
<dbReference type="Pfam" id="PF13411">
    <property type="entry name" value="MerR_1"/>
    <property type="match status" value="1"/>
</dbReference>
<proteinExistence type="predicted"/>
<dbReference type="PANTHER" id="PTHR30204">
    <property type="entry name" value="REDOX-CYCLING DRUG-SENSING TRANSCRIPTIONAL ACTIVATOR SOXR"/>
    <property type="match status" value="1"/>
</dbReference>